<gene>
    <name evidence="2" type="ORF">DN069_27030</name>
</gene>
<keyword evidence="3" id="KW-1185">Reference proteome</keyword>
<dbReference type="Proteomes" id="UP000248889">
    <property type="component" value="Unassembled WGS sequence"/>
</dbReference>
<reference evidence="2 3" key="1">
    <citation type="submission" date="2018-06" db="EMBL/GenBank/DDBJ databases">
        <title>Streptacidiphilus pinicola sp. nov., isolated from pine grove soil.</title>
        <authorList>
            <person name="Roh S.G."/>
            <person name="Park S."/>
            <person name="Kim M.-K."/>
            <person name="Yun B.-R."/>
            <person name="Park J."/>
            <person name="Kim M.J."/>
            <person name="Kim Y.S."/>
            <person name="Kim S.B."/>
        </authorList>
    </citation>
    <scope>NUCLEOTIDE SEQUENCE [LARGE SCALE GENOMIC DNA]</scope>
    <source>
        <strain evidence="2 3">MMS16-CNU450</strain>
    </source>
</reference>
<dbReference type="EMBL" id="QKYN01000112">
    <property type="protein sequence ID" value="RAG82511.1"/>
    <property type="molecule type" value="Genomic_DNA"/>
</dbReference>
<protein>
    <recommendedName>
        <fullName evidence="4">Allene oxide cyclase barrel-like domain-containing protein</fullName>
    </recommendedName>
</protein>
<dbReference type="OrthoDB" id="3530191at2"/>
<comment type="caution">
    <text evidence="2">The sequence shown here is derived from an EMBL/GenBank/DDBJ whole genome shotgun (WGS) entry which is preliminary data.</text>
</comment>
<name>A0A2X0IGH1_9ACTN</name>
<organism evidence="2 3">
    <name type="scientific">Streptacidiphilus pinicola</name>
    <dbReference type="NCBI Taxonomy" id="2219663"/>
    <lineage>
        <taxon>Bacteria</taxon>
        <taxon>Bacillati</taxon>
        <taxon>Actinomycetota</taxon>
        <taxon>Actinomycetes</taxon>
        <taxon>Kitasatosporales</taxon>
        <taxon>Streptomycetaceae</taxon>
        <taxon>Streptacidiphilus</taxon>
    </lineage>
</organism>
<sequence>MKTSQRTRRTVGALLAGGLALGLALPAAAASAAAPQDQPGPWQPYRSGTFTDPAGTACAFTLTGVPVSDREEIRTLAVDSSGEPTEQEIKGQLVVRYTNESNGRSADENLTGVGWLYYHADGSQTWVISGHFGMGIHPGNPYSAPGYWILNGRITLQIDTAHHSYVSAHDGTTEDLCAELT</sequence>
<feature type="chain" id="PRO_5039143920" description="Allene oxide cyclase barrel-like domain-containing protein" evidence="1">
    <location>
        <begin position="30"/>
        <end position="181"/>
    </location>
</feature>
<accession>A0A2X0IGH1</accession>
<dbReference type="PROSITE" id="PS51318">
    <property type="entry name" value="TAT"/>
    <property type="match status" value="1"/>
</dbReference>
<evidence type="ECO:0000256" key="1">
    <source>
        <dbReference type="SAM" id="SignalP"/>
    </source>
</evidence>
<dbReference type="InterPro" id="IPR006311">
    <property type="entry name" value="TAT_signal"/>
</dbReference>
<dbReference type="AlphaFoldDB" id="A0A2X0IGH1"/>
<evidence type="ECO:0000313" key="3">
    <source>
        <dbReference type="Proteomes" id="UP000248889"/>
    </source>
</evidence>
<proteinExistence type="predicted"/>
<evidence type="ECO:0000313" key="2">
    <source>
        <dbReference type="EMBL" id="RAG82511.1"/>
    </source>
</evidence>
<keyword evidence="1" id="KW-0732">Signal</keyword>
<feature type="signal peptide" evidence="1">
    <location>
        <begin position="1"/>
        <end position="29"/>
    </location>
</feature>
<dbReference type="RefSeq" id="WP_111505236.1">
    <property type="nucleotide sequence ID" value="NZ_QKYN01000112.1"/>
</dbReference>
<evidence type="ECO:0008006" key="4">
    <source>
        <dbReference type="Google" id="ProtNLM"/>
    </source>
</evidence>